<evidence type="ECO:0000313" key="2">
    <source>
        <dbReference type="EMBL" id="CAB4150622.1"/>
    </source>
</evidence>
<dbReference type="EMBL" id="LR796538">
    <property type="protein sequence ID" value="CAB4150622.1"/>
    <property type="molecule type" value="Genomic_DNA"/>
</dbReference>
<organism evidence="2">
    <name type="scientific">uncultured Caudovirales phage</name>
    <dbReference type="NCBI Taxonomy" id="2100421"/>
    <lineage>
        <taxon>Viruses</taxon>
        <taxon>Duplodnaviria</taxon>
        <taxon>Heunggongvirae</taxon>
        <taxon>Uroviricota</taxon>
        <taxon>Caudoviricetes</taxon>
        <taxon>Peduoviridae</taxon>
        <taxon>Maltschvirus</taxon>
        <taxon>Maltschvirus maltsch</taxon>
    </lineage>
</organism>
<proteinExistence type="predicted"/>
<dbReference type="Pfam" id="PF13730">
    <property type="entry name" value="HTH_36"/>
    <property type="match status" value="1"/>
</dbReference>
<reference evidence="2" key="1">
    <citation type="submission" date="2020-04" db="EMBL/GenBank/DDBJ databases">
        <authorList>
            <person name="Chiriac C."/>
            <person name="Salcher M."/>
            <person name="Ghai R."/>
            <person name="Kavagutti S V."/>
        </authorList>
    </citation>
    <scope>NUCLEOTIDE SEQUENCE</scope>
</reference>
<dbReference type="InterPro" id="IPR036388">
    <property type="entry name" value="WH-like_DNA-bd_sf"/>
</dbReference>
<protein>
    <submittedName>
        <fullName evidence="2">Helix-turn-helix domain containing protein</fullName>
    </submittedName>
</protein>
<sequence length="215" mass="24226">MSFQAMTWAMSRPVSNAGQKLVLLMLANHSNFHTGQCNPSHKLLANECAMGISTLKGHIQALQDFGYITIVHKYVDSVQLPNQYKLNFDGVSQNLTEVGSESDGGVGQNLATNLEDKPRIQPKENVFQENALFETFWKAYPKKTGKDLARVAFAKRKVNNELLATMLKAIAQQKNVDQWKKDNGQFIPNPTTWLNQGRWQDEITTIVPDYMRGLV</sequence>
<name>A0A6J5MWA7_9CAUD</name>
<accession>A0A6J5MWA7</accession>
<evidence type="ECO:0000313" key="1">
    <source>
        <dbReference type="EMBL" id="CAB4136188.1"/>
    </source>
</evidence>
<dbReference type="EMBL" id="LR796311">
    <property type="protein sequence ID" value="CAB4136188.1"/>
    <property type="molecule type" value="Genomic_DNA"/>
</dbReference>
<gene>
    <name evidence="1" type="ORF">UFOVP294_27</name>
    <name evidence="2" type="ORF">UFOVP566_58</name>
</gene>
<dbReference type="Gene3D" id="1.10.10.10">
    <property type="entry name" value="Winged helix-like DNA-binding domain superfamily/Winged helix DNA-binding domain"/>
    <property type="match status" value="1"/>
</dbReference>